<dbReference type="Pfam" id="PF00512">
    <property type="entry name" value="HisKA"/>
    <property type="match status" value="1"/>
</dbReference>
<dbReference type="InterPro" id="IPR004358">
    <property type="entry name" value="Sig_transdc_His_kin-like_C"/>
</dbReference>
<dbReference type="EMBL" id="JANUAE010000014">
    <property type="protein sequence ID" value="MCS3711498.1"/>
    <property type="molecule type" value="Genomic_DNA"/>
</dbReference>
<dbReference type="PRINTS" id="PR00344">
    <property type="entry name" value="BCTRLSENSOR"/>
</dbReference>
<dbReference type="InterPro" id="IPR003594">
    <property type="entry name" value="HATPase_dom"/>
</dbReference>
<dbReference type="InterPro" id="IPR005467">
    <property type="entry name" value="His_kinase_dom"/>
</dbReference>
<feature type="region of interest" description="Disordered" evidence="7">
    <location>
        <begin position="1"/>
        <end position="21"/>
    </location>
</feature>
<keyword evidence="3" id="KW-0597">Phosphoprotein</keyword>
<evidence type="ECO:0000256" key="4">
    <source>
        <dbReference type="ARBA" id="ARBA00022679"/>
    </source>
</evidence>
<dbReference type="InterPro" id="IPR036097">
    <property type="entry name" value="HisK_dim/P_sf"/>
</dbReference>
<evidence type="ECO:0000256" key="1">
    <source>
        <dbReference type="ARBA" id="ARBA00000085"/>
    </source>
</evidence>
<dbReference type="SUPFAM" id="SSF55874">
    <property type="entry name" value="ATPase domain of HSP90 chaperone/DNA topoisomerase II/histidine kinase"/>
    <property type="match status" value="1"/>
</dbReference>
<dbReference type="InterPro" id="IPR003661">
    <property type="entry name" value="HisK_dim/P_dom"/>
</dbReference>
<dbReference type="Pfam" id="PF02518">
    <property type="entry name" value="HATPase_c"/>
    <property type="match status" value="1"/>
</dbReference>
<dbReference type="Gene3D" id="3.30.450.40">
    <property type="match status" value="1"/>
</dbReference>
<keyword evidence="6" id="KW-0902">Two-component regulatory system</keyword>
<feature type="compositionally biased region" description="Low complexity" evidence="7">
    <location>
        <begin position="74"/>
        <end position="88"/>
    </location>
</feature>
<name>A0A9X2QFF2_9BACT</name>
<evidence type="ECO:0000256" key="3">
    <source>
        <dbReference type="ARBA" id="ARBA00022553"/>
    </source>
</evidence>
<dbReference type="Pfam" id="PF01590">
    <property type="entry name" value="GAF"/>
    <property type="match status" value="1"/>
</dbReference>
<feature type="region of interest" description="Disordered" evidence="7">
    <location>
        <begin position="236"/>
        <end position="267"/>
    </location>
</feature>
<keyword evidence="4" id="KW-0808">Transferase</keyword>
<organism evidence="9 10">
    <name type="scientific">Salinibacter ruber</name>
    <dbReference type="NCBI Taxonomy" id="146919"/>
    <lineage>
        <taxon>Bacteria</taxon>
        <taxon>Pseudomonadati</taxon>
        <taxon>Rhodothermota</taxon>
        <taxon>Rhodothermia</taxon>
        <taxon>Rhodothermales</taxon>
        <taxon>Salinibacteraceae</taxon>
        <taxon>Salinibacter</taxon>
    </lineage>
</organism>
<feature type="region of interest" description="Disordered" evidence="7">
    <location>
        <begin position="67"/>
        <end position="88"/>
    </location>
</feature>
<dbReference type="Gene3D" id="3.30.565.10">
    <property type="entry name" value="Histidine kinase-like ATPase, C-terminal domain"/>
    <property type="match status" value="1"/>
</dbReference>
<dbReference type="RefSeq" id="WP_259122829.1">
    <property type="nucleotide sequence ID" value="NZ_JANTZG010000011.1"/>
</dbReference>
<dbReference type="AlphaFoldDB" id="A0A9X2QFF2"/>
<dbReference type="PANTHER" id="PTHR43711">
    <property type="entry name" value="TWO-COMPONENT HISTIDINE KINASE"/>
    <property type="match status" value="1"/>
</dbReference>
<dbReference type="SUPFAM" id="SSF47384">
    <property type="entry name" value="Homodimeric domain of signal transducing histidine kinase"/>
    <property type="match status" value="1"/>
</dbReference>
<keyword evidence="5 9" id="KW-0418">Kinase</keyword>
<sequence length="454" mass="49138">MPDGETQRPSREDASPEGPSVFRRMYRITADGEATFEEKTRRLIDLGRRHLDLPFGFLSRIEGANTAAHGGRDASPASSEEGSGPEGATQKILYASGDHPLLQSGKTCPLSEAYCQRTIRREDLLSIQNAPTDGRAAEPAYDRFGLGAYIGSRIEVEGELYGTFCFASRTPRARPFSDEEEALVELLTRWARYELERQRSRERTEQFAELVTHDLRNPLNAAQMNLHMAQRLLGDEGSHAGASPEAGGEEAGEDGAGAEKPASEKLQRHLRISRRALDRMEGIITDTLALAHGAQNLGPDDLTAIRFGDAVRASWEQAGTAEATLRVENTAETEARSSTQCTSAFLAHEGRLQQLLENLLRNAIDHAGSAATVTAGRTEDGFFVADDGPGIPPDRRETIFEAGHSTRDGGTGLGLVIVQEVAKAHGWSLSVSESESGGARFEVTGVDTADPTEI</sequence>
<protein>
    <recommendedName>
        <fullName evidence="2">histidine kinase</fullName>
        <ecNumber evidence="2">2.7.13.3</ecNumber>
    </recommendedName>
</protein>
<evidence type="ECO:0000313" key="9">
    <source>
        <dbReference type="EMBL" id="MCS3711498.1"/>
    </source>
</evidence>
<comment type="caution">
    <text evidence="9">The sequence shown here is derived from an EMBL/GenBank/DDBJ whole genome shotgun (WGS) entry which is preliminary data.</text>
</comment>
<evidence type="ECO:0000256" key="5">
    <source>
        <dbReference type="ARBA" id="ARBA00022777"/>
    </source>
</evidence>
<dbReference type="InterPro" id="IPR029016">
    <property type="entry name" value="GAF-like_dom_sf"/>
</dbReference>
<dbReference type="SMART" id="SM00388">
    <property type="entry name" value="HisKA"/>
    <property type="match status" value="1"/>
</dbReference>
<gene>
    <name evidence="9" type="ORF">GGP61_003131</name>
</gene>
<evidence type="ECO:0000256" key="7">
    <source>
        <dbReference type="SAM" id="MobiDB-lite"/>
    </source>
</evidence>
<evidence type="ECO:0000256" key="6">
    <source>
        <dbReference type="ARBA" id="ARBA00023012"/>
    </source>
</evidence>
<proteinExistence type="predicted"/>
<accession>A0A9X2QFF2</accession>
<dbReference type="Proteomes" id="UP001155057">
    <property type="component" value="Unassembled WGS sequence"/>
</dbReference>
<dbReference type="CDD" id="cd00082">
    <property type="entry name" value="HisKA"/>
    <property type="match status" value="1"/>
</dbReference>
<feature type="compositionally biased region" description="Basic and acidic residues" evidence="7">
    <location>
        <begin position="1"/>
        <end position="14"/>
    </location>
</feature>
<dbReference type="SMART" id="SM00065">
    <property type="entry name" value="GAF"/>
    <property type="match status" value="1"/>
</dbReference>
<feature type="domain" description="Histidine kinase" evidence="8">
    <location>
        <begin position="210"/>
        <end position="444"/>
    </location>
</feature>
<dbReference type="PANTHER" id="PTHR43711:SF1">
    <property type="entry name" value="HISTIDINE KINASE 1"/>
    <property type="match status" value="1"/>
</dbReference>
<dbReference type="CDD" id="cd00075">
    <property type="entry name" value="HATPase"/>
    <property type="match status" value="1"/>
</dbReference>
<dbReference type="SMART" id="SM00387">
    <property type="entry name" value="HATPase_c"/>
    <property type="match status" value="1"/>
</dbReference>
<dbReference type="Gene3D" id="1.10.287.130">
    <property type="match status" value="1"/>
</dbReference>
<dbReference type="SUPFAM" id="SSF55781">
    <property type="entry name" value="GAF domain-like"/>
    <property type="match status" value="1"/>
</dbReference>
<dbReference type="InterPro" id="IPR050736">
    <property type="entry name" value="Sensor_HK_Regulatory"/>
</dbReference>
<evidence type="ECO:0000259" key="8">
    <source>
        <dbReference type="PROSITE" id="PS50109"/>
    </source>
</evidence>
<dbReference type="InterPro" id="IPR036890">
    <property type="entry name" value="HATPase_C_sf"/>
</dbReference>
<dbReference type="InterPro" id="IPR003018">
    <property type="entry name" value="GAF"/>
</dbReference>
<dbReference type="EC" id="2.7.13.3" evidence="2"/>
<evidence type="ECO:0000313" key="10">
    <source>
        <dbReference type="Proteomes" id="UP001155057"/>
    </source>
</evidence>
<evidence type="ECO:0000256" key="2">
    <source>
        <dbReference type="ARBA" id="ARBA00012438"/>
    </source>
</evidence>
<dbReference type="GO" id="GO:0000155">
    <property type="term" value="F:phosphorelay sensor kinase activity"/>
    <property type="evidence" value="ECO:0007669"/>
    <property type="project" value="InterPro"/>
</dbReference>
<dbReference type="PROSITE" id="PS50109">
    <property type="entry name" value="HIS_KIN"/>
    <property type="match status" value="1"/>
</dbReference>
<reference evidence="9" key="1">
    <citation type="submission" date="2022-08" db="EMBL/GenBank/DDBJ databases">
        <title>Genomic Encyclopedia of Type Strains, Phase V (KMG-V): Genome sequencing to study the core and pangenomes of soil and plant-associated prokaryotes.</title>
        <authorList>
            <person name="Whitman W."/>
        </authorList>
    </citation>
    <scope>NUCLEOTIDE SEQUENCE</scope>
    <source>
        <strain evidence="9">SP3049</strain>
    </source>
</reference>
<comment type="catalytic activity">
    <reaction evidence="1">
        <text>ATP + protein L-histidine = ADP + protein N-phospho-L-histidine.</text>
        <dbReference type="EC" id="2.7.13.3"/>
    </reaction>
</comment>